<dbReference type="PROSITE" id="PS51704">
    <property type="entry name" value="GP_PDE"/>
    <property type="match status" value="1"/>
</dbReference>
<dbReference type="PANTHER" id="PTHR46211">
    <property type="entry name" value="GLYCEROPHOSPHORYL DIESTER PHOSPHODIESTERASE"/>
    <property type="match status" value="1"/>
</dbReference>
<dbReference type="EMBL" id="SUMB01000015">
    <property type="protein sequence ID" value="TJZ42808.1"/>
    <property type="molecule type" value="Genomic_DNA"/>
</dbReference>
<dbReference type="InterPro" id="IPR017946">
    <property type="entry name" value="PLC-like_Pdiesterase_TIM-brl"/>
</dbReference>
<accession>A0A4V5MIU5</accession>
<evidence type="ECO:0000259" key="2">
    <source>
        <dbReference type="PROSITE" id="PS51704"/>
    </source>
</evidence>
<dbReference type="GO" id="GO:0006629">
    <property type="term" value="P:lipid metabolic process"/>
    <property type="evidence" value="ECO:0007669"/>
    <property type="project" value="InterPro"/>
</dbReference>
<dbReference type="PANTHER" id="PTHR46211:SF1">
    <property type="entry name" value="GLYCEROPHOSPHODIESTER PHOSPHODIESTERASE, CYTOPLASMIC"/>
    <property type="match status" value="1"/>
</dbReference>
<reference evidence="3 4" key="1">
    <citation type="submission" date="2019-04" db="EMBL/GenBank/DDBJ databases">
        <title>Streptomyces piniterrae sp. nov., a heliquinomycin-producing actinomycete isolated from rhizosphere soil of Pinus yunnanensis.</title>
        <authorList>
            <person name="Zhuang X."/>
            <person name="Zhao J."/>
        </authorList>
    </citation>
    <scope>NUCLEOTIDE SEQUENCE [LARGE SCALE GENOMIC DNA]</scope>
    <source>
        <strain evidence="4">jys28</strain>
    </source>
</reference>
<keyword evidence="1" id="KW-0732">Signal</keyword>
<protein>
    <submittedName>
        <fullName evidence="3">Glycerophosphodiester phosphodiesterase</fullName>
    </submittedName>
</protein>
<keyword evidence="4" id="KW-1185">Reference proteome</keyword>
<dbReference type="AlphaFoldDB" id="A0A4V5MIU5"/>
<comment type="caution">
    <text evidence="3">The sequence shown here is derived from an EMBL/GenBank/DDBJ whole genome shotgun (WGS) entry which is preliminary data.</text>
</comment>
<organism evidence="3 4">
    <name type="scientific">Streptomyces piniterrae</name>
    <dbReference type="NCBI Taxonomy" id="2571125"/>
    <lineage>
        <taxon>Bacteria</taxon>
        <taxon>Bacillati</taxon>
        <taxon>Actinomycetota</taxon>
        <taxon>Actinomycetes</taxon>
        <taxon>Kitasatosporales</taxon>
        <taxon>Streptomycetaceae</taxon>
        <taxon>Streptomyces</taxon>
    </lineage>
</organism>
<dbReference type="InterPro" id="IPR030395">
    <property type="entry name" value="GP_PDE_dom"/>
</dbReference>
<dbReference type="OrthoDB" id="3268277at2"/>
<feature type="domain" description="GP-PDE" evidence="2">
    <location>
        <begin position="51"/>
        <end position="294"/>
    </location>
</feature>
<evidence type="ECO:0000313" key="3">
    <source>
        <dbReference type="EMBL" id="TJZ42808.1"/>
    </source>
</evidence>
<feature type="signal peptide" evidence="1">
    <location>
        <begin position="1"/>
        <end position="27"/>
    </location>
</feature>
<feature type="chain" id="PRO_5020959407" evidence="1">
    <location>
        <begin position="28"/>
        <end position="294"/>
    </location>
</feature>
<dbReference type="GO" id="GO:0008081">
    <property type="term" value="F:phosphoric diester hydrolase activity"/>
    <property type="evidence" value="ECO:0007669"/>
    <property type="project" value="InterPro"/>
</dbReference>
<gene>
    <name evidence="3" type="ORF">FCH28_33485</name>
</gene>
<evidence type="ECO:0000313" key="4">
    <source>
        <dbReference type="Proteomes" id="UP000308697"/>
    </source>
</evidence>
<dbReference type="Gene3D" id="3.20.20.190">
    <property type="entry name" value="Phosphatidylinositol (PI) phosphodiesterase"/>
    <property type="match status" value="1"/>
</dbReference>
<dbReference type="Proteomes" id="UP000308697">
    <property type="component" value="Unassembled WGS sequence"/>
</dbReference>
<evidence type="ECO:0000256" key="1">
    <source>
        <dbReference type="SAM" id="SignalP"/>
    </source>
</evidence>
<dbReference type="RefSeq" id="WP_136743985.1">
    <property type="nucleotide sequence ID" value="NZ_SUMB01000015.1"/>
</dbReference>
<proteinExistence type="predicted"/>
<sequence length="294" mass="32137">MLQSSTRIVAAALAFLVTTAMSSSAVAAVPGVKVGVGGGAEAGSVRGAEAPLVIAHRGAAQHAPENTLAAVDAAHRRGLVWVENDVQRTKDGKLVVIHDTTLNRTTDVEKVFPGRAPWRVGDFTAAEIARLDAGSWFGERFAGERVPTLADYLRRLDQNGQRLLLEIKAPRRYPGIEAQILRELRRRGWLDRAHVQGRLVVQSFCARCIKTVHELAPQVRTGILGAPRMDKLARYARFTDQINPRLSAISSRWVEAVHRLRGAHGRPLEIYAWDVGEDGSARAASMRRIEGVIA</sequence>
<name>A0A4V5MIU5_9ACTN</name>
<dbReference type="SUPFAM" id="SSF51695">
    <property type="entry name" value="PLC-like phosphodiesterases"/>
    <property type="match status" value="1"/>
</dbReference>
<dbReference type="Pfam" id="PF03009">
    <property type="entry name" value="GDPD"/>
    <property type="match status" value="1"/>
</dbReference>